<protein>
    <recommendedName>
        <fullName evidence="6">Cytochrome c551 peroxidase</fullName>
    </recommendedName>
</protein>
<evidence type="ECO:0000256" key="3">
    <source>
        <dbReference type="SAM" id="MobiDB-lite"/>
    </source>
</evidence>
<dbReference type="InterPro" id="IPR051395">
    <property type="entry name" value="Cytochrome_c_Peroxidase/MauG"/>
</dbReference>
<dbReference type="GO" id="GO:0004130">
    <property type="term" value="F:cytochrome-c peroxidase activity"/>
    <property type="evidence" value="ECO:0007669"/>
    <property type="project" value="TreeGrafter"/>
</dbReference>
<keyword evidence="1" id="KW-0732">Signal</keyword>
<keyword evidence="2" id="KW-0560">Oxidoreductase</keyword>
<proteinExistence type="predicted"/>
<evidence type="ECO:0000313" key="5">
    <source>
        <dbReference type="Proteomes" id="UP000064967"/>
    </source>
</evidence>
<dbReference type="SUPFAM" id="SSF46626">
    <property type="entry name" value="Cytochrome c"/>
    <property type="match status" value="1"/>
</dbReference>
<dbReference type="Gene3D" id="1.10.760.10">
    <property type="entry name" value="Cytochrome c-like domain"/>
    <property type="match status" value="1"/>
</dbReference>
<dbReference type="InterPro" id="IPR036909">
    <property type="entry name" value="Cyt_c-like_dom_sf"/>
</dbReference>
<evidence type="ECO:0000313" key="4">
    <source>
        <dbReference type="EMBL" id="AKV00472.1"/>
    </source>
</evidence>
<dbReference type="PANTHER" id="PTHR30600:SF10">
    <property type="entry name" value="BLL6722 PROTEIN"/>
    <property type="match status" value="1"/>
</dbReference>
<dbReference type="EMBL" id="CP012333">
    <property type="protein sequence ID" value="AKV00472.1"/>
    <property type="molecule type" value="Genomic_DNA"/>
</dbReference>
<gene>
    <name evidence="4" type="ORF">AKJ09_07135</name>
</gene>
<dbReference type="GO" id="GO:0020037">
    <property type="term" value="F:heme binding"/>
    <property type="evidence" value="ECO:0007669"/>
    <property type="project" value="InterPro"/>
</dbReference>
<dbReference type="STRING" id="1391654.AKJ09_07135"/>
<sequence>MNGVTLRDASSTWRREPNRSPPLVVSRPRRVQGKAPSSRARSILVTDDGKRAFVSHATGSKLSVLDLDGAGEAGNHGAREVRLDMRERRRDFGMRFSGKVAKMAVPREPTERPTLEPPAANVTMTRTSNQGFALASIGGERCSSRHIEATRFTDGESHALNGPAFDTPSLAFVGQTAPYFHDGRFATLEELIDHCDPIMGKTRQLSEADRRALAAYLRTL</sequence>
<dbReference type="Proteomes" id="UP000064967">
    <property type="component" value="Chromosome"/>
</dbReference>
<name>A0A0K1Q497_9BACT</name>
<feature type="region of interest" description="Disordered" evidence="3">
    <location>
        <begin position="1"/>
        <end position="41"/>
    </location>
</feature>
<dbReference type="KEGG" id="llu:AKJ09_07135"/>
<evidence type="ECO:0008006" key="6">
    <source>
        <dbReference type="Google" id="ProtNLM"/>
    </source>
</evidence>
<dbReference type="PANTHER" id="PTHR30600">
    <property type="entry name" value="CYTOCHROME C PEROXIDASE-RELATED"/>
    <property type="match status" value="1"/>
</dbReference>
<dbReference type="GO" id="GO:0009055">
    <property type="term" value="F:electron transfer activity"/>
    <property type="evidence" value="ECO:0007669"/>
    <property type="project" value="InterPro"/>
</dbReference>
<accession>A0A0K1Q497</accession>
<evidence type="ECO:0000256" key="2">
    <source>
        <dbReference type="ARBA" id="ARBA00023002"/>
    </source>
</evidence>
<evidence type="ECO:0000256" key="1">
    <source>
        <dbReference type="ARBA" id="ARBA00022729"/>
    </source>
</evidence>
<dbReference type="AlphaFoldDB" id="A0A0K1Q497"/>
<reference evidence="4 5" key="1">
    <citation type="submission" date="2015-08" db="EMBL/GenBank/DDBJ databases">
        <authorList>
            <person name="Babu N.S."/>
            <person name="Beckwith C.J."/>
            <person name="Beseler K.G."/>
            <person name="Brison A."/>
            <person name="Carone J.V."/>
            <person name="Caskin T.P."/>
            <person name="Diamond M."/>
            <person name="Durham M.E."/>
            <person name="Foxe J.M."/>
            <person name="Go M."/>
            <person name="Henderson B.A."/>
            <person name="Jones I.B."/>
            <person name="McGettigan J.A."/>
            <person name="Micheletti S.J."/>
            <person name="Nasrallah M.E."/>
            <person name="Ortiz D."/>
            <person name="Piller C.R."/>
            <person name="Privatt S.R."/>
            <person name="Schneider S.L."/>
            <person name="Sharp S."/>
            <person name="Smith T.C."/>
            <person name="Stanton J.D."/>
            <person name="Ullery H.E."/>
            <person name="Wilson R.J."/>
            <person name="Serrano M.G."/>
            <person name="Buck G."/>
            <person name="Lee V."/>
            <person name="Wang Y."/>
            <person name="Carvalho R."/>
            <person name="Voegtly L."/>
            <person name="Shi R."/>
            <person name="Duckworth R."/>
            <person name="Johnson A."/>
            <person name="Loviza R."/>
            <person name="Walstead R."/>
            <person name="Shah Z."/>
            <person name="Kiflezghi M."/>
            <person name="Wade K."/>
            <person name="Ball S.L."/>
            <person name="Bradley K.W."/>
            <person name="Asai D.J."/>
            <person name="Bowman C.A."/>
            <person name="Russell D.A."/>
            <person name="Pope W.H."/>
            <person name="Jacobs-Sera D."/>
            <person name="Hendrix R.W."/>
            <person name="Hatfull G.F."/>
        </authorList>
    </citation>
    <scope>NUCLEOTIDE SEQUENCE [LARGE SCALE GENOMIC DNA]</scope>
    <source>
        <strain evidence="4 5">DSM 27648</strain>
    </source>
</reference>
<keyword evidence="5" id="KW-1185">Reference proteome</keyword>
<organism evidence="4 5">
    <name type="scientific">Labilithrix luteola</name>
    <dbReference type="NCBI Taxonomy" id="1391654"/>
    <lineage>
        <taxon>Bacteria</taxon>
        <taxon>Pseudomonadati</taxon>
        <taxon>Myxococcota</taxon>
        <taxon>Polyangia</taxon>
        <taxon>Polyangiales</taxon>
        <taxon>Labilitrichaceae</taxon>
        <taxon>Labilithrix</taxon>
    </lineage>
</organism>